<feature type="region of interest" description="Disordered" evidence="1">
    <location>
        <begin position="194"/>
        <end position="232"/>
    </location>
</feature>
<evidence type="ECO:0000313" key="4">
    <source>
        <dbReference type="Proteomes" id="UP000237271"/>
    </source>
</evidence>
<evidence type="ECO:0008006" key="5">
    <source>
        <dbReference type="Google" id="ProtNLM"/>
    </source>
</evidence>
<feature type="signal peptide" evidence="2">
    <location>
        <begin position="1"/>
        <end position="26"/>
    </location>
</feature>
<keyword evidence="2" id="KW-0732">Signal</keyword>
<keyword evidence="4" id="KW-1185">Reference proteome</keyword>
<dbReference type="Proteomes" id="UP000237271">
    <property type="component" value="Unassembled WGS sequence"/>
</dbReference>
<reference evidence="3 4" key="1">
    <citation type="journal article" date="2017" name="Genome Biol. Evol.">
        <title>Phytophthora megakarya and P. palmivora, closely related causal agents of cacao black pod rot, underwent increases in genome sizes and gene numbers by different mechanisms.</title>
        <authorList>
            <person name="Ali S.S."/>
            <person name="Shao J."/>
            <person name="Lary D.J."/>
            <person name="Kronmiller B."/>
            <person name="Shen D."/>
            <person name="Strem M.D."/>
            <person name="Amoako-Attah I."/>
            <person name="Akrofi A.Y."/>
            <person name="Begoude B.A."/>
            <person name="Ten Hoopen G.M."/>
            <person name="Coulibaly K."/>
            <person name="Kebe B.I."/>
            <person name="Melnick R.L."/>
            <person name="Guiltinan M.J."/>
            <person name="Tyler B.M."/>
            <person name="Meinhardt L.W."/>
            <person name="Bailey B.A."/>
        </authorList>
    </citation>
    <scope>NUCLEOTIDE SEQUENCE [LARGE SCALE GENOMIC DNA]</scope>
    <source>
        <strain evidence="4">sbr112.9</strain>
    </source>
</reference>
<organism evidence="3 4">
    <name type="scientific">Phytophthora palmivora</name>
    <dbReference type="NCBI Taxonomy" id="4796"/>
    <lineage>
        <taxon>Eukaryota</taxon>
        <taxon>Sar</taxon>
        <taxon>Stramenopiles</taxon>
        <taxon>Oomycota</taxon>
        <taxon>Peronosporomycetes</taxon>
        <taxon>Peronosporales</taxon>
        <taxon>Peronosporaceae</taxon>
        <taxon>Phytophthora</taxon>
    </lineage>
</organism>
<evidence type="ECO:0000256" key="1">
    <source>
        <dbReference type="SAM" id="MobiDB-lite"/>
    </source>
</evidence>
<sequence>MKKLCLLPLSISNLLSVVILVGVAHARVTERTLFLSTYSDDFNCTNIVYARIDNDICTDTSVCTIYNDSDGSFHDTELTACILDREEFLKTAFKGSPYLTVELYPTDCLGKSYNTRSFIADGGCHPYKHNHFKVLQTNGTISVLSAESGCESTEWYEEWTVNSETQLNTEACVTDGTNTWKSYFIAGATVPDESTSPPTAIVPTPTHSTPSPVATTPAPITESPILMSSDNF</sequence>
<accession>A0A2P4YTB1</accession>
<protein>
    <recommendedName>
        <fullName evidence="5">Carbohydrate-binding protein</fullName>
    </recommendedName>
</protein>
<dbReference type="OrthoDB" id="120838at2759"/>
<proteinExistence type="predicted"/>
<feature type="chain" id="PRO_5015147789" description="Carbohydrate-binding protein" evidence="2">
    <location>
        <begin position="27"/>
        <end position="232"/>
    </location>
</feature>
<comment type="caution">
    <text evidence="3">The sequence shown here is derived from an EMBL/GenBank/DDBJ whole genome shotgun (WGS) entry which is preliminary data.</text>
</comment>
<name>A0A2P4YTB1_9STRA</name>
<evidence type="ECO:0000256" key="2">
    <source>
        <dbReference type="SAM" id="SignalP"/>
    </source>
</evidence>
<dbReference type="EMBL" id="NCKW01000188">
    <property type="protein sequence ID" value="POM81044.1"/>
    <property type="molecule type" value="Genomic_DNA"/>
</dbReference>
<gene>
    <name evidence="3" type="ORF">PHPALM_1046</name>
</gene>
<dbReference type="AlphaFoldDB" id="A0A2P4YTB1"/>
<feature type="compositionally biased region" description="Low complexity" evidence="1">
    <location>
        <begin position="201"/>
        <end position="221"/>
    </location>
</feature>
<evidence type="ECO:0000313" key="3">
    <source>
        <dbReference type="EMBL" id="POM81044.1"/>
    </source>
</evidence>